<evidence type="ECO:0000256" key="1">
    <source>
        <dbReference type="SAM" id="Coils"/>
    </source>
</evidence>
<dbReference type="OrthoDB" id="2257100at2759"/>
<feature type="region of interest" description="Disordered" evidence="2">
    <location>
        <begin position="207"/>
        <end position="259"/>
    </location>
</feature>
<feature type="domain" description="BZIP" evidence="3">
    <location>
        <begin position="247"/>
        <end position="261"/>
    </location>
</feature>
<accession>A0A507FII3</accession>
<sequence>MTPMSTPFTAPSEDFLGTSLLEEDLFSFPDFATPNAIAKQGLPTSSNHLAGIDLTDDLVNQIIGSADPSVLSLFDAESGAMFQSMFPQSLPAEKVSLSSIEAHKILLKAEAQLASNPEIAPVVERLRFKLLSSAPSLLVPSPAMTVQATPFLGFGSPEESLAFLMSPESVLADSTSPLMGLHADAFSVQWDSSLFFPSATNPATLSSGAVTSTAAMPEEEKPKSKAGRKRKERPNDPDELIKELDMKRQRNTESARRSRVKRMAELDELHRNLASAQEGEKRALEKVKSLEAELEKAKRLLALAGERLKSL</sequence>
<evidence type="ECO:0000259" key="3">
    <source>
        <dbReference type="PROSITE" id="PS00036"/>
    </source>
</evidence>
<dbReference type="CDD" id="cd12193">
    <property type="entry name" value="bZIP_GCN4"/>
    <property type="match status" value="1"/>
</dbReference>
<organism evidence="4 5">
    <name type="scientific">Chytriomyces confervae</name>
    <dbReference type="NCBI Taxonomy" id="246404"/>
    <lineage>
        <taxon>Eukaryota</taxon>
        <taxon>Fungi</taxon>
        <taxon>Fungi incertae sedis</taxon>
        <taxon>Chytridiomycota</taxon>
        <taxon>Chytridiomycota incertae sedis</taxon>
        <taxon>Chytridiomycetes</taxon>
        <taxon>Chytridiales</taxon>
        <taxon>Chytriomycetaceae</taxon>
        <taxon>Chytriomyces</taxon>
    </lineage>
</organism>
<dbReference type="EMBL" id="QEAP01000053">
    <property type="protein sequence ID" value="TPX76251.1"/>
    <property type="molecule type" value="Genomic_DNA"/>
</dbReference>
<dbReference type="STRING" id="246404.A0A507FII3"/>
<evidence type="ECO:0000256" key="2">
    <source>
        <dbReference type="SAM" id="MobiDB-lite"/>
    </source>
</evidence>
<dbReference type="AlphaFoldDB" id="A0A507FII3"/>
<dbReference type="InterPro" id="IPR004827">
    <property type="entry name" value="bZIP"/>
</dbReference>
<dbReference type="PROSITE" id="PS00036">
    <property type="entry name" value="BZIP_BASIC"/>
    <property type="match status" value="1"/>
</dbReference>
<feature type="compositionally biased region" description="Basic and acidic residues" evidence="2">
    <location>
        <begin position="233"/>
        <end position="259"/>
    </location>
</feature>
<evidence type="ECO:0000313" key="4">
    <source>
        <dbReference type="EMBL" id="TPX76251.1"/>
    </source>
</evidence>
<dbReference type="Proteomes" id="UP000320333">
    <property type="component" value="Unassembled WGS sequence"/>
</dbReference>
<name>A0A507FII3_9FUNG</name>
<comment type="caution">
    <text evidence="4">The sequence shown here is derived from an EMBL/GenBank/DDBJ whole genome shotgun (WGS) entry which is preliminary data.</text>
</comment>
<keyword evidence="1" id="KW-0175">Coiled coil</keyword>
<reference evidence="4 5" key="1">
    <citation type="journal article" date="2019" name="Sci. Rep.">
        <title>Comparative genomics of chytrid fungi reveal insights into the obligate biotrophic and pathogenic lifestyle of Synchytrium endobioticum.</title>
        <authorList>
            <person name="van de Vossenberg B.T.L.H."/>
            <person name="Warris S."/>
            <person name="Nguyen H.D.T."/>
            <person name="van Gent-Pelzer M.P.E."/>
            <person name="Joly D.L."/>
            <person name="van de Geest H.C."/>
            <person name="Bonants P.J.M."/>
            <person name="Smith D.S."/>
            <person name="Levesque C.A."/>
            <person name="van der Lee T.A.J."/>
        </authorList>
    </citation>
    <scope>NUCLEOTIDE SEQUENCE [LARGE SCALE GENOMIC DNA]</scope>
    <source>
        <strain evidence="4 5">CBS 675.73</strain>
    </source>
</reference>
<dbReference type="GO" id="GO:0003700">
    <property type="term" value="F:DNA-binding transcription factor activity"/>
    <property type="evidence" value="ECO:0007669"/>
    <property type="project" value="InterPro"/>
</dbReference>
<proteinExistence type="predicted"/>
<feature type="coiled-coil region" evidence="1">
    <location>
        <begin position="266"/>
        <end position="307"/>
    </location>
</feature>
<gene>
    <name evidence="4" type="ORF">CcCBS67573_g02488</name>
</gene>
<protein>
    <recommendedName>
        <fullName evidence="3">BZIP domain-containing protein</fullName>
    </recommendedName>
</protein>
<evidence type="ECO:0000313" key="5">
    <source>
        <dbReference type="Proteomes" id="UP000320333"/>
    </source>
</evidence>
<keyword evidence="5" id="KW-1185">Reference proteome</keyword>